<name>A0A927MX01_9ACTN</name>
<dbReference type="AlphaFoldDB" id="A0A927MX01"/>
<proteinExistence type="predicted"/>
<dbReference type="Proteomes" id="UP000638648">
    <property type="component" value="Unassembled WGS sequence"/>
</dbReference>
<dbReference type="RefSeq" id="WP_192749249.1">
    <property type="nucleotide sequence ID" value="NZ_BAABJL010000114.1"/>
</dbReference>
<keyword evidence="2" id="KW-1185">Reference proteome</keyword>
<reference evidence="1" key="1">
    <citation type="submission" date="2020-10" db="EMBL/GenBank/DDBJ databases">
        <title>Sequencing the genomes of 1000 actinobacteria strains.</title>
        <authorList>
            <person name="Klenk H.-P."/>
        </authorList>
    </citation>
    <scope>NUCLEOTIDE SEQUENCE</scope>
    <source>
        <strain evidence="1">DSM 45354</strain>
    </source>
</reference>
<accession>A0A927MX01</accession>
<organism evidence="1 2">
    <name type="scientific">Actinopolymorpha pittospori</name>
    <dbReference type="NCBI Taxonomy" id="648752"/>
    <lineage>
        <taxon>Bacteria</taxon>
        <taxon>Bacillati</taxon>
        <taxon>Actinomycetota</taxon>
        <taxon>Actinomycetes</taxon>
        <taxon>Propionibacteriales</taxon>
        <taxon>Actinopolymorphaceae</taxon>
        <taxon>Actinopolymorpha</taxon>
    </lineage>
</organism>
<evidence type="ECO:0000313" key="2">
    <source>
        <dbReference type="Proteomes" id="UP000638648"/>
    </source>
</evidence>
<evidence type="ECO:0000313" key="1">
    <source>
        <dbReference type="EMBL" id="MBE1604780.1"/>
    </source>
</evidence>
<dbReference type="EMBL" id="JADBEM010000001">
    <property type="protein sequence ID" value="MBE1604780.1"/>
    <property type="molecule type" value="Genomic_DNA"/>
</dbReference>
<comment type="caution">
    <text evidence="1">The sequence shown here is derived from an EMBL/GenBank/DDBJ whole genome shotgun (WGS) entry which is preliminary data.</text>
</comment>
<sequence length="143" mass="16791">MDESPVTFEGCRPWTKPSDAYEPELLDGRILHFHDMNLLKIEIEPELRQLTLWFEWDPDYLPDPFRDAPLARLDLQRARVVDWDDEPVEHLPPGVGREVHGLDFYPPNLLHFQSYNVTFTAKFRRVVLTVLPADSLRRHDLGC</sequence>
<protein>
    <submittedName>
        <fullName evidence="1">Uncharacterized protein</fullName>
    </submittedName>
</protein>
<gene>
    <name evidence="1" type="ORF">HEB94_001628</name>
</gene>